<keyword evidence="1" id="KW-0732">Signal</keyword>
<evidence type="ECO:0000256" key="1">
    <source>
        <dbReference type="SAM" id="SignalP"/>
    </source>
</evidence>
<sequence>MRYYTIGLLCLILLSMSCESDSATYEIGEDFVDNNLKVKLVDTLTLNSSTIVFDSIVTSGTERILLGTVNDDDLGSITSKSFFQVGNNTIAIDDDATYDSIALVLYYDTYYYGDTTKIQTFNVHRINETFEPNNDDEDDEDANFYNSSSLTYDDDALGSLSFYPKPIDAEHDSIYIKLSHEFGLDLFDKIQNDEIEDNDDFTDYLKGIAVIPDNNNSSFLGFSFSAEATFNNSAIRLYYTIKDDDDENNDYYKEFYITSTANQFNNISYDKENSILNGIVDSESSLSSSETNNSTFIQSGTGICTKIEISNLKELLRLEENSTLLEAILKIVPNKSSYNSKTKLSESIIAYVIDSKNRYVSQLLDSDSNTLYATLQNEDDEFNNNTYYTLDLTSFVESTVTTDYDNNYSIMLLLPDSDKTLDKLKLDDFSSSENTKMELAITYLTY</sequence>
<feature type="signal peptide" evidence="1">
    <location>
        <begin position="1"/>
        <end position="20"/>
    </location>
</feature>
<protein>
    <submittedName>
        <fullName evidence="2">DUF4270 domain-containing protein</fullName>
    </submittedName>
</protein>
<evidence type="ECO:0000313" key="3">
    <source>
        <dbReference type="Proteomes" id="UP000306229"/>
    </source>
</evidence>
<dbReference type="OrthoDB" id="1092930at2"/>
<proteinExistence type="predicted"/>
<dbReference type="Proteomes" id="UP000306229">
    <property type="component" value="Chromosome"/>
</dbReference>
<feature type="chain" id="PRO_5023007145" evidence="1">
    <location>
        <begin position="21"/>
        <end position="446"/>
    </location>
</feature>
<organism evidence="2 3">
    <name type="scientific">Aureibaculum algae</name>
    <dbReference type="NCBI Taxonomy" id="2584122"/>
    <lineage>
        <taxon>Bacteria</taxon>
        <taxon>Pseudomonadati</taxon>
        <taxon>Bacteroidota</taxon>
        <taxon>Flavobacteriia</taxon>
        <taxon>Flavobacteriales</taxon>
        <taxon>Flavobacteriaceae</taxon>
        <taxon>Aureibaculum</taxon>
    </lineage>
</organism>
<evidence type="ECO:0000313" key="2">
    <source>
        <dbReference type="EMBL" id="QCX39224.1"/>
    </source>
</evidence>
<dbReference type="PROSITE" id="PS51257">
    <property type="entry name" value="PROKAR_LIPOPROTEIN"/>
    <property type="match status" value="1"/>
</dbReference>
<dbReference type="AlphaFoldDB" id="A0A5B7TVB0"/>
<dbReference type="RefSeq" id="WP_138950086.1">
    <property type="nucleotide sequence ID" value="NZ_CP040749.1"/>
</dbReference>
<reference evidence="2 3" key="1">
    <citation type="submission" date="2019-05" db="EMBL/GenBank/DDBJ databases">
        <title>Algicella ahnfeltiae gen. nov., sp. nov., a novel marine bacterium of the family Flavobacteriaceae isolated from a red alga.</title>
        <authorList>
            <person name="Nedashkovskaya O.I."/>
            <person name="Kukhlevskiy A.D."/>
            <person name="Kim S.-G."/>
            <person name="Zhukova N.V."/>
            <person name="Mikhailov V.V."/>
        </authorList>
    </citation>
    <scope>NUCLEOTIDE SEQUENCE [LARGE SCALE GENOMIC DNA]</scope>
    <source>
        <strain evidence="2 3">10Alg115</strain>
    </source>
</reference>
<keyword evidence="3" id="KW-1185">Reference proteome</keyword>
<accession>A0A5B7TVB0</accession>
<dbReference type="KEGG" id="fbe:FF125_12545"/>
<dbReference type="EMBL" id="CP040749">
    <property type="protein sequence ID" value="QCX39224.1"/>
    <property type="molecule type" value="Genomic_DNA"/>
</dbReference>
<name>A0A5B7TVB0_9FLAO</name>
<dbReference type="InterPro" id="IPR025366">
    <property type="entry name" value="DUF4270"/>
</dbReference>
<dbReference type="Pfam" id="PF14092">
    <property type="entry name" value="DUF4270"/>
    <property type="match status" value="1"/>
</dbReference>
<gene>
    <name evidence="2" type="ORF">FF125_12545</name>
</gene>